<comment type="caution">
    <text evidence="1">The sequence shown here is derived from an EMBL/GenBank/DDBJ whole genome shotgun (WGS) entry which is preliminary data.</text>
</comment>
<name>A0A5J4R1Q5_9ZZZZ</name>
<protein>
    <submittedName>
        <fullName evidence="1">Uncharacterized protein</fullName>
    </submittedName>
</protein>
<organism evidence="1">
    <name type="scientific">termite gut metagenome</name>
    <dbReference type="NCBI Taxonomy" id="433724"/>
    <lineage>
        <taxon>unclassified sequences</taxon>
        <taxon>metagenomes</taxon>
        <taxon>organismal metagenomes</taxon>
    </lineage>
</organism>
<evidence type="ECO:0000313" key="1">
    <source>
        <dbReference type="EMBL" id="KAA6327642.1"/>
    </source>
</evidence>
<reference evidence="1" key="1">
    <citation type="submission" date="2019-03" db="EMBL/GenBank/DDBJ databases">
        <title>Single cell metagenomics reveals metabolic interactions within the superorganism composed of flagellate Streblomastix strix and complex community of Bacteroidetes bacteria on its surface.</title>
        <authorList>
            <person name="Treitli S.C."/>
            <person name="Kolisko M."/>
            <person name="Husnik F."/>
            <person name="Keeling P."/>
            <person name="Hampl V."/>
        </authorList>
    </citation>
    <scope>NUCLEOTIDE SEQUENCE</scope>
    <source>
        <strain evidence="1">STM</strain>
    </source>
</reference>
<accession>A0A5J4R1Q5</accession>
<gene>
    <name evidence="1" type="ORF">EZS27_023385</name>
</gene>
<sequence>MELLFNELSIEPLCADPYQANDRMKQFAETVSTARKRGFKRIRSHYDSNQIKLAENYSLYDWLHNKNVPKIYRDLFYGMITCPFIKDGDEVIEKQYVEANYYFEDKDNDIAKTECIGLASAYLYETLSISLSSSAVWDKLTLSIIIEQAGKPTSVEKVFNVSSKESFGDDRIAKFIESLNKEIILITTTIPPDEKQIHLANHHGKAELQGSCDRLKHSPYVIEMRSTDWGGNQFIRKVQKDGSIEIVLTKTQRQYALWVQTTGRNYRETKEIAEKLKEKFT</sequence>
<proteinExistence type="predicted"/>
<dbReference type="EMBL" id="SNRY01001955">
    <property type="protein sequence ID" value="KAA6327642.1"/>
    <property type="molecule type" value="Genomic_DNA"/>
</dbReference>
<dbReference type="AlphaFoldDB" id="A0A5J4R1Q5"/>